<dbReference type="GO" id="GO:0005634">
    <property type="term" value="C:nucleus"/>
    <property type="evidence" value="ECO:0007669"/>
    <property type="project" value="TreeGrafter"/>
</dbReference>
<dbReference type="KEGG" id="sre:PTSG_04544"/>
<dbReference type="Proteomes" id="UP000007799">
    <property type="component" value="Unassembled WGS sequence"/>
</dbReference>
<feature type="compositionally biased region" description="Basic and acidic residues" evidence="1">
    <location>
        <begin position="114"/>
        <end position="125"/>
    </location>
</feature>
<dbReference type="RefSeq" id="XP_004994640.1">
    <property type="nucleotide sequence ID" value="XM_004994583.1"/>
</dbReference>
<dbReference type="eggNOG" id="ENOG502S8YD">
    <property type="taxonomic scope" value="Eukaryota"/>
</dbReference>
<evidence type="ECO:0000256" key="1">
    <source>
        <dbReference type="SAM" id="MobiDB-lite"/>
    </source>
</evidence>
<dbReference type="OrthoDB" id="5960226at2759"/>
<reference evidence="3" key="1">
    <citation type="submission" date="2009-08" db="EMBL/GenBank/DDBJ databases">
        <title>Annotation of Salpingoeca rosetta.</title>
        <authorList>
            <consortium name="The Broad Institute Genome Sequencing Platform"/>
            <person name="Russ C."/>
            <person name="Cuomo C."/>
            <person name="Burger G."/>
            <person name="Gray M.W."/>
            <person name="Holland P.W.H."/>
            <person name="King N."/>
            <person name="Lang F.B.F."/>
            <person name="Roger A.J."/>
            <person name="Ruiz-Trillo I."/>
            <person name="Young S.K."/>
            <person name="Zeng Q."/>
            <person name="Gargeya S."/>
            <person name="Alvarado L."/>
            <person name="Berlin A."/>
            <person name="Chapman S.B."/>
            <person name="Chen Z."/>
            <person name="Freedman E."/>
            <person name="Gellesch M."/>
            <person name="Goldberg J."/>
            <person name="Griggs A."/>
            <person name="Gujja S."/>
            <person name="Heilman E."/>
            <person name="Heiman D."/>
            <person name="Howarth C."/>
            <person name="Mehta T."/>
            <person name="Neiman D."/>
            <person name="Pearson M."/>
            <person name="Roberts A."/>
            <person name="Saif S."/>
            <person name="Shea T."/>
            <person name="Shenoy N."/>
            <person name="Sisk P."/>
            <person name="Stolte C."/>
            <person name="Sykes S."/>
            <person name="White J."/>
            <person name="Yandava C."/>
            <person name="Haas B."/>
            <person name="Nusbaum C."/>
            <person name="Birren B."/>
        </authorList>
    </citation>
    <scope>NUCLEOTIDE SEQUENCE [LARGE SCALE GENOMIC DNA]</scope>
    <source>
        <strain evidence="3">ATCC 50818</strain>
    </source>
</reference>
<dbReference type="InterPro" id="IPR032739">
    <property type="entry name" value="MRNIP"/>
</dbReference>
<dbReference type="STRING" id="946362.F2U7R2"/>
<feature type="compositionally biased region" description="Basic residues" evidence="1">
    <location>
        <begin position="258"/>
        <end position="271"/>
    </location>
</feature>
<feature type="compositionally biased region" description="Basic residues" evidence="1">
    <location>
        <begin position="409"/>
        <end position="418"/>
    </location>
</feature>
<feature type="region of interest" description="Disordered" evidence="1">
    <location>
        <begin position="92"/>
        <end position="223"/>
    </location>
</feature>
<evidence type="ECO:0000259" key="2">
    <source>
        <dbReference type="Pfam" id="PF15749"/>
    </source>
</evidence>
<dbReference type="AlphaFoldDB" id="F2U7R2"/>
<name>F2U7R2_SALR5</name>
<dbReference type="Pfam" id="PF15749">
    <property type="entry name" value="MRNIP"/>
    <property type="match status" value="1"/>
</dbReference>
<feature type="compositionally biased region" description="Low complexity" evidence="1">
    <location>
        <begin position="371"/>
        <end position="400"/>
    </location>
</feature>
<dbReference type="InterPro" id="IPR049472">
    <property type="entry name" value="MRNIP_N"/>
</dbReference>
<feature type="compositionally biased region" description="Acidic residues" evidence="1">
    <location>
        <begin position="482"/>
        <end position="497"/>
    </location>
</feature>
<dbReference type="InParanoid" id="F2U7R2"/>
<protein>
    <recommendedName>
        <fullName evidence="2">MRN complex-interacting protein N-terminal domain-containing protein</fullName>
    </recommendedName>
</protein>
<proteinExistence type="predicted"/>
<evidence type="ECO:0000313" key="3">
    <source>
        <dbReference type="EMBL" id="EGD72817.1"/>
    </source>
</evidence>
<organism evidence="4">
    <name type="scientific">Salpingoeca rosetta (strain ATCC 50818 / BSB-021)</name>
    <dbReference type="NCBI Taxonomy" id="946362"/>
    <lineage>
        <taxon>Eukaryota</taxon>
        <taxon>Choanoflagellata</taxon>
        <taxon>Craspedida</taxon>
        <taxon>Salpingoecidae</taxon>
        <taxon>Salpingoeca</taxon>
    </lineage>
</organism>
<dbReference type="GO" id="GO:0003682">
    <property type="term" value="F:chromatin binding"/>
    <property type="evidence" value="ECO:0007669"/>
    <property type="project" value="TreeGrafter"/>
</dbReference>
<feature type="domain" description="MRN complex-interacting protein N-terminal" evidence="2">
    <location>
        <begin position="9"/>
        <end position="119"/>
    </location>
</feature>
<dbReference type="GeneID" id="16075223"/>
<feature type="compositionally biased region" description="Polar residues" evidence="1">
    <location>
        <begin position="423"/>
        <end position="443"/>
    </location>
</feature>
<dbReference type="EMBL" id="GL832964">
    <property type="protein sequence ID" value="EGD72817.1"/>
    <property type="molecule type" value="Genomic_DNA"/>
</dbReference>
<feature type="region of interest" description="Disordered" evidence="1">
    <location>
        <begin position="367"/>
        <end position="497"/>
    </location>
</feature>
<sequence>MPHFPSLYVFCCRLFPRLHQTKKWKCKLCGEAQSVRKIFFKGTGKDCRTRVQALNLRRGEMESISAETAMERDYTEYEAEEGDAMDSWHAEYGDSIDNPSPTTHAPEFQTPKQSKWDAFVERPQEGEDDEEEDVTGVGGVQVTTDATQFSQLLRDLRRGPKRNTSAQQRARHRQQQQHQHQQRRQQARTCYDHQRQHLHGPPVQNVRRQPRHRHDSLEDDSALTAAATAAVGEAEAADMGSHMRASAYVRAAHARGGSTHRHSVGVPRRKRIQDEEQWDSDHASTVSPLQHANERVCGVRAGAGMGGGGTPVCKRPHLSMGSRARVAVPGTPMAAPVRMPASTHAMTPGGAAAATATAAAARLRAWHHHTSSASPSSSLSLSLPLAPSSQHVSSSSAAGAHRTPQPPHDRHHHQHKHQQQQPSLLTSAPRTSSLVPTRPSSTTQHQRHQRHQQQQEQQEQEVMRKKKASKWDLFVTTTAHDGDDDDDEDDDGLYGLA</sequence>
<feature type="region of interest" description="Disordered" evidence="1">
    <location>
        <begin position="251"/>
        <end position="289"/>
    </location>
</feature>
<dbReference type="PANTHER" id="PTHR15863">
    <property type="entry name" value="MRN COMPLEX-INTERACTING PROTEIN"/>
    <property type="match status" value="1"/>
</dbReference>
<dbReference type="PANTHER" id="PTHR15863:SF2">
    <property type="entry name" value="MRN COMPLEX-INTERACTING PROTEIN"/>
    <property type="match status" value="1"/>
</dbReference>
<feature type="compositionally biased region" description="Basic residues" evidence="1">
    <location>
        <begin position="169"/>
        <end position="186"/>
    </location>
</feature>
<gene>
    <name evidence="3" type="ORF">PTSG_04544</name>
</gene>
<keyword evidence="4" id="KW-1185">Reference proteome</keyword>
<dbReference type="GO" id="GO:0007095">
    <property type="term" value="P:mitotic G2 DNA damage checkpoint signaling"/>
    <property type="evidence" value="ECO:0007669"/>
    <property type="project" value="TreeGrafter"/>
</dbReference>
<evidence type="ECO:0000313" key="4">
    <source>
        <dbReference type="Proteomes" id="UP000007799"/>
    </source>
</evidence>
<accession>F2U7R2</accession>